<proteinExistence type="predicted"/>
<dbReference type="EMBL" id="LAZR01000107">
    <property type="protein sequence ID" value="KKN90791.1"/>
    <property type="molecule type" value="Genomic_DNA"/>
</dbReference>
<dbReference type="AlphaFoldDB" id="A0A0F9WWQ4"/>
<protein>
    <submittedName>
        <fullName evidence="1">Uncharacterized protein</fullName>
    </submittedName>
</protein>
<accession>A0A0F9WWQ4</accession>
<organism evidence="1">
    <name type="scientific">marine sediment metagenome</name>
    <dbReference type="NCBI Taxonomy" id="412755"/>
    <lineage>
        <taxon>unclassified sequences</taxon>
        <taxon>metagenomes</taxon>
        <taxon>ecological metagenomes</taxon>
    </lineage>
</organism>
<name>A0A0F9WWQ4_9ZZZZ</name>
<reference evidence="1" key="1">
    <citation type="journal article" date="2015" name="Nature">
        <title>Complex archaea that bridge the gap between prokaryotes and eukaryotes.</title>
        <authorList>
            <person name="Spang A."/>
            <person name="Saw J.H."/>
            <person name="Jorgensen S.L."/>
            <person name="Zaremba-Niedzwiedzka K."/>
            <person name="Martijn J."/>
            <person name="Lind A.E."/>
            <person name="van Eijk R."/>
            <person name="Schleper C."/>
            <person name="Guy L."/>
            <person name="Ettema T.J."/>
        </authorList>
    </citation>
    <scope>NUCLEOTIDE SEQUENCE</scope>
</reference>
<gene>
    <name evidence="1" type="ORF">LCGC14_0223740</name>
</gene>
<evidence type="ECO:0000313" key="1">
    <source>
        <dbReference type="EMBL" id="KKN90791.1"/>
    </source>
</evidence>
<sequence length="138" mass="15760">MVDKETYWKKVNFIVDTSIFIRNGACNRCGKCCYAYDEEHPPEEGIKVPCTKLSYDGALAICGIQENKYQICKDNPIYPTPCMVSEAVDTCGYSWVVDNSLTKTKALDKFNIICDVCHRKEPCTYYDKIVNEINEVCK</sequence>
<comment type="caution">
    <text evidence="1">The sequence shown here is derived from an EMBL/GenBank/DDBJ whole genome shotgun (WGS) entry which is preliminary data.</text>
</comment>